<feature type="compositionally biased region" description="Polar residues" evidence="1">
    <location>
        <begin position="465"/>
        <end position="477"/>
    </location>
</feature>
<feature type="region of interest" description="Disordered" evidence="1">
    <location>
        <begin position="259"/>
        <end position="349"/>
    </location>
</feature>
<evidence type="ECO:0000256" key="1">
    <source>
        <dbReference type="SAM" id="MobiDB-lite"/>
    </source>
</evidence>
<feature type="compositionally biased region" description="Polar residues" evidence="1">
    <location>
        <begin position="1"/>
        <end position="16"/>
    </location>
</feature>
<feature type="compositionally biased region" description="Acidic residues" evidence="1">
    <location>
        <begin position="669"/>
        <end position="681"/>
    </location>
</feature>
<reference evidence="2 3" key="1">
    <citation type="submission" date="2019-01" db="EMBL/GenBank/DDBJ databases">
        <authorList>
            <person name="Ferrante I. M."/>
        </authorList>
    </citation>
    <scope>NUCLEOTIDE SEQUENCE [LARGE SCALE GENOMIC DNA]</scope>
    <source>
        <strain evidence="2 3">B856</strain>
    </source>
</reference>
<feature type="region of interest" description="Disordered" evidence="1">
    <location>
        <begin position="700"/>
        <end position="763"/>
    </location>
</feature>
<feature type="compositionally biased region" description="Polar residues" evidence="1">
    <location>
        <begin position="211"/>
        <end position="225"/>
    </location>
</feature>
<organism evidence="2 3">
    <name type="scientific">Pseudo-nitzschia multistriata</name>
    <dbReference type="NCBI Taxonomy" id="183589"/>
    <lineage>
        <taxon>Eukaryota</taxon>
        <taxon>Sar</taxon>
        <taxon>Stramenopiles</taxon>
        <taxon>Ochrophyta</taxon>
        <taxon>Bacillariophyta</taxon>
        <taxon>Bacillariophyceae</taxon>
        <taxon>Bacillariophycidae</taxon>
        <taxon>Bacillariales</taxon>
        <taxon>Bacillariaceae</taxon>
        <taxon>Pseudo-nitzschia</taxon>
    </lineage>
</organism>
<feature type="compositionally biased region" description="Basic and acidic residues" evidence="1">
    <location>
        <begin position="652"/>
        <end position="668"/>
    </location>
</feature>
<feature type="compositionally biased region" description="Basic and acidic residues" evidence="1">
    <location>
        <begin position="17"/>
        <end position="26"/>
    </location>
</feature>
<feature type="compositionally biased region" description="Basic and acidic residues" evidence="1">
    <location>
        <begin position="317"/>
        <end position="336"/>
    </location>
</feature>
<sequence>MTTKSGMATMEHQISFSHEHSAEAQHRSHSPVSSVSYLAREEPTKLSWSKLHSPSSVLYSSKDDKKLEFYRKQRLCEIGGYMYREGETVRTFELKCGSVRDFPCVCAPDLDPPLWCPYCGIYLSPKWASSAASSDSNIERLRISNAPGFFCLKDGETSDPFVGIESGIRQVCSCALTDEGKPVSKCDVASPEFGHNSEKKEGGYDTHTKGNESGTGDSGNDTVSSAIAEGNTSAHSNMSSNASASANAYGNGNGNGYGTGVNTAGETDLNTDPGGTQRLANPNNKDNNNGKKSTPGFNDNDSFPKMKTTSSSAFNDKTSKDDTSKESNGNTEEKTTYKNGSGVNDGDDDVCTLELPGESGETMTFRRGESYGPFLRNRCQAPSKHPCYCDPDAYRQMDCPYCGFDLGENSLLCARHNETVSFFAPDGPHGEVRTCSCSIQGTPITNCETSNHPYVVRSDDGNASPGASSHQETITTGGQKGCPIKDPSSGRVVAVVPDGASFGEYASTVMGTCGDGKQWPAFCDASSDAEPTSAQVKSSVTTSQQGLHNTLSVDIRDRADVLYPYCVYLDVESGSPVCARDKEEVVYTNDEGIQVKCSCVIDEKDSRVDGSFTCGPYTGNNETKTEVGLSKEQGGGNNTGTPNTAFANENNTKTEEFPNEVEEAKEKKEEEEEDYDDDDDVGTAYNVGDEKDVKLVDENKNNHVPSTTGIGSSLDDNNVNKNIDKDGNALSSGNNLGSENNNNDIPSMPGNGSNLGDNIMNKNMNDKNSDILISDLQGENYNKNLPSMTAIGSNLGGNGINKNIINNNGGGVIEDSNLPGIGSNFEGGALANNRPTLRPTMSPIYVPQSGTIATYGGTSGNSIIVQILLTTIGWAMGTMLILKTI</sequence>
<feature type="compositionally biased region" description="Basic and acidic residues" evidence="1">
    <location>
        <begin position="195"/>
        <end position="210"/>
    </location>
</feature>
<dbReference type="EMBL" id="CAACVS010000082">
    <property type="protein sequence ID" value="VEU36254.1"/>
    <property type="molecule type" value="Genomic_DNA"/>
</dbReference>
<accession>A0A448Z2M7</accession>
<proteinExistence type="predicted"/>
<feature type="region of interest" description="Disordered" evidence="1">
    <location>
        <begin position="1"/>
        <end position="34"/>
    </location>
</feature>
<name>A0A448Z2M7_9STRA</name>
<evidence type="ECO:0000313" key="2">
    <source>
        <dbReference type="EMBL" id="VEU36254.1"/>
    </source>
</evidence>
<evidence type="ECO:0000313" key="3">
    <source>
        <dbReference type="Proteomes" id="UP000291116"/>
    </source>
</evidence>
<keyword evidence="3" id="KW-1185">Reference proteome</keyword>
<dbReference type="AlphaFoldDB" id="A0A448Z2M7"/>
<feature type="compositionally biased region" description="Polar residues" evidence="1">
    <location>
        <begin position="702"/>
        <end position="711"/>
    </location>
</feature>
<feature type="region of interest" description="Disordered" evidence="1">
    <location>
        <begin position="460"/>
        <end position="481"/>
    </location>
</feature>
<feature type="compositionally biased region" description="Polar residues" evidence="1">
    <location>
        <begin position="268"/>
        <end position="280"/>
    </location>
</feature>
<feature type="compositionally biased region" description="Low complexity" evidence="1">
    <location>
        <begin position="281"/>
        <end position="292"/>
    </location>
</feature>
<gene>
    <name evidence="2" type="ORF">PSNMU_V1.4_AUG-EV-PASAV3_0029300</name>
</gene>
<dbReference type="Proteomes" id="UP000291116">
    <property type="component" value="Unassembled WGS sequence"/>
</dbReference>
<protein>
    <submittedName>
        <fullName evidence="2">Uncharacterized protein</fullName>
    </submittedName>
</protein>
<feature type="region of interest" description="Disordered" evidence="1">
    <location>
        <begin position="188"/>
        <end position="225"/>
    </location>
</feature>
<feature type="compositionally biased region" description="Polar residues" evidence="1">
    <location>
        <begin position="295"/>
        <end position="316"/>
    </location>
</feature>
<feature type="region of interest" description="Disordered" evidence="1">
    <location>
        <begin position="618"/>
        <end position="682"/>
    </location>
</feature>
<feature type="compositionally biased region" description="Low complexity" evidence="1">
    <location>
        <begin position="728"/>
        <end position="743"/>
    </location>
</feature>
<dbReference type="OrthoDB" id="55525at2759"/>